<dbReference type="GO" id="GO:0006508">
    <property type="term" value="P:proteolysis"/>
    <property type="evidence" value="ECO:0007669"/>
    <property type="project" value="UniProtKB-KW"/>
</dbReference>
<proteinExistence type="predicted"/>
<dbReference type="InterPro" id="IPR019734">
    <property type="entry name" value="TPR_rpt"/>
</dbReference>
<dbReference type="InterPro" id="IPR011990">
    <property type="entry name" value="TPR-like_helical_dom_sf"/>
</dbReference>
<accession>A0A840UZE4</accession>
<keyword evidence="2" id="KW-1185">Reference proteome</keyword>
<name>A0A840UZE4_9BACT</name>
<comment type="caution">
    <text evidence="1">The sequence shown here is derived from an EMBL/GenBank/DDBJ whole genome shotgun (WGS) entry which is preliminary data.</text>
</comment>
<dbReference type="EMBL" id="JACHFD010000005">
    <property type="protein sequence ID" value="MBB5351115.1"/>
    <property type="molecule type" value="Genomic_DNA"/>
</dbReference>
<dbReference type="Proteomes" id="UP000557717">
    <property type="component" value="Unassembled WGS sequence"/>
</dbReference>
<protein>
    <submittedName>
        <fullName evidence="1">Putative Zn-dependent protease</fullName>
    </submittedName>
</protein>
<organism evidence="1 2">
    <name type="scientific">Haloferula luteola</name>
    <dbReference type="NCBI Taxonomy" id="595692"/>
    <lineage>
        <taxon>Bacteria</taxon>
        <taxon>Pseudomonadati</taxon>
        <taxon>Verrucomicrobiota</taxon>
        <taxon>Verrucomicrobiia</taxon>
        <taxon>Verrucomicrobiales</taxon>
        <taxon>Verrucomicrobiaceae</taxon>
        <taxon>Haloferula</taxon>
    </lineage>
</organism>
<sequence length="273" mass="30578">MTLWVLSVALAAAHPDPSHTLAEIDAHLRAEPESTEWWVAKARVLMSVGQQDEARAVLQELCGKKPDDPDAEVAMAALEQREGRMELAEKRCRAVVAKHRHHAEAWRTLAECLERSGDGNGAREAAEKALRFSEDTRPEDFVKVASLCEEGGRFDEAVDWLEEGIHRHGCVMGLHFKASEIERQRGMPVRAVAHMDAVEARYGPTVVTCELKARIYSEAKMWLEAARMWDAALALLDALPVEERRSKLYEISRSRFVNARDDARSRLSGAEGK</sequence>
<dbReference type="Gene3D" id="1.25.40.10">
    <property type="entry name" value="Tetratricopeptide repeat domain"/>
    <property type="match status" value="1"/>
</dbReference>
<gene>
    <name evidence="1" type="ORF">HNR46_001349</name>
</gene>
<dbReference type="Pfam" id="PF14559">
    <property type="entry name" value="TPR_19"/>
    <property type="match status" value="1"/>
</dbReference>
<evidence type="ECO:0000313" key="1">
    <source>
        <dbReference type="EMBL" id="MBB5351115.1"/>
    </source>
</evidence>
<dbReference type="GO" id="GO:0008233">
    <property type="term" value="F:peptidase activity"/>
    <property type="evidence" value="ECO:0007669"/>
    <property type="project" value="UniProtKB-KW"/>
</dbReference>
<dbReference type="AlphaFoldDB" id="A0A840UZE4"/>
<dbReference type="SMART" id="SM00028">
    <property type="entry name" value="TPR"/>
    <property type="match status" value="4"/>
</dbReference>
<dbReference type="RefSeq" id="WP_184017002.1">
    <property type="nucleotide sequence ID" value="NZ_JACHFD010000005.1"/>
</dbReference>
<reference evidence="1 2" key="1">
    <citation type="submission" date="2020-08" db="EMBL/GenBank/DDBJ databases">
        <title>Genomic Encyclopedia of Type Strains, Phase IV (KMG-IV): sequencing the most valuable type-strain genomes for metagenomic binning, comparative biology and taxonomic classification.</title>
        <authorList>
            <person name="Goeker M."/>
        </authorList>
    </citation>
    <scope>NUCLEOTIDE SEQUENCE [LARGE SCALE GENOMIC DNA]</scope>
    <source>
        <strain evidence="1 2">YC6886</strain>
    </source>
</reference>
<keyword evidence="1" id="KW-0645">Protease</keyword>
<evidence type="ECO:0000313" key="2">
    <source>
        <dbReference type="Proteomes" id="UP000557717"/>
    </source>
</evidence>
<dbReference type="Pfam" id="PF13428">
    <property type="entry name" value="TPR_14"/>
    <property type="match status" value="1"/>
</dbReference>
<keyword evidence="1" id="KW-0378">Hydrolase</keyword>
<dbReference type="SUPFAM" id="SSF48452">
    <property type="entry name" value="TPR-like"/>
    <property type="match status" value="2"/>
</dbReference>